<organism evidence="1 2">
    <name type="scientific">Zarconia navalis LEGE 11467</name>
    <dbReference type="NCBI Taxonomy" id="1828826"/>
    <lineage>
        <taxon>Bacteria</taxon>
        <taxon>Bacillati</taxon>
        <taxon>Cyanobacteriota</taxon>
        <taxon>Cyanophyceae</taxon>
        <taxon>Oscillatoriophycideae</taxon>
        <taxon>Oscillatoriales</taxon>
        <taxon>Oscillatoriales incertae sedis</taxon>
        <taxon>Zarconia</taxon>
        <taxon>Zarconia navalis</taxon>
    </lineage>
</organism>
<gene>
    <name evidence="1" type="ORF">IQ235_17805</name>
</gene>
<protein>
    <submittedName>
        <fullName evidence="1">Uncharacterized protein</fullName>
    </submittedName>
</protein>
<evidence type="ECO:0000313" key="2">
    <source>
        <dbReference type="Proteomes" id="UP000621799"/>
    </source>
</evidence>
<comment type="caution">
    <text evidence="1">The sequence shown here is derived from an EMBL/GenBank/DDBJ whole genome shotgun (WGS) entry which is preliminary data.</text>
</comment>
<reference evidence="1" key="1">
    <citation type="submission" date="2020-10" db="EMBL/GenBank/DDBJ databases">
        <authorList>
            <person name="Castelo-Branco R."/>
            <person name="Eusebio N."/>
            <person name="Adriana R."/>
            <person name="Vieira A."/>
            <person name="Brugerolle De Fraissinette N."/>
            <person name="Rezende De Castro R."/>
            <person name="Schneider M.P."/>
            <person name="Vasconcelos V."/>
            <person name="Leao P.N."/>
        </authorList>
    </citation>
    <scope>NUCLEOTIDE SEQUENCE</scope>
    <source>
        <strain evidence="1">LEGE 11467</strain>
    </source>
</reference>
<evidence type="ECO:0000313" key="1">
    <source>
        <dbReference type="EMBL" id="MBE9042619.1"/>
    </source>
</evidence>
<dbReference type="AlphaFoldDB" id="A0A928VYH2"/>
<keyword evidence="2" id="KW-1185">Reference proteome</keyword>
<proteinExistence type="predicted"/>
<dbReference type="EMBL" id="JADEXN010000398">
    <property type="protein sequence ID" value="MBE9042619.1"/>
    <property type="molecule type" value="Genomic_DNA"/>
</dbReference>
<accession>A0A928VYH2</accession>
<sequence length="52" mass="5772">MNIFNISFISQFLGNNSPLTEGLGVGSISNNFNLNTYNRLDELTAVFVSYKP</sequence>
<dbReference type="Proteomes" id="UP000621799">
    <property type="component" value="Unassembled WGS sequence"/>
</dbReference>
<name>A0A928VYH2_9CYAN</name>